<name>G3HXI2_CRIGR</name>
<sequence length="59" mass="6219">MLSSKASSASGLLCAAGLGYPTLQSNQPHLHPCFSPNTIPQAFPQEASNETRNSAKTFI</sequence>
<evidence type="ECO:0000313" key="2">
    <source>
        <dbReference type="EMBL" id="EGW03511.1"/>
    </source>
</evidence>
<organism evidence="2 3">
    <name type="scientific">Cricetulus griseus</name>
    <name type="common">Chinese hamster</name>
    <name type="synonym">Cricetulus barabensis griseus</name>
    <dbReference type="NCBI Taxonomy" id="10029"/>
    <lineage>
        <taxon>Eukaryota</taxon>
        <taxon>Metazoa</taxon>
        <taxon>Chordata</taxon>
        <taxon>Craniata</taxon>
        <taxon>Vertebrata</taxon>
        <taxon>Euteleostomi</taxon>
        <taxon>Mammalia</taxon>
        <taxon>Eutheria</taxon>
        <taxon>Euarchontoglires</taxon>
        <taxon>Glires</taxon>
        <taxon>Rodentia</taxon>
        <taxon>Myomorpha</taxon>
        <taxon>Muroidea</taxon>
        <taxon>Cricetidae</taxon>
        <taxon>Cricetinae</taxon>
        <taxon>Cricetulus</taxon>
    </lineage>
</organism>
<dbReference type="Proteomes" id="UP000001075">
    <property type="component" value="Unassembled WGS sequence"/>
</dbReference>
<evidence type="ECO:0000256" key="1">
    <source>
        <dbReference type="SAM" id="MobiDB-lite"/>
    </source>
</evidence>
<reference evidence="3" key="1">
    <citation type="journal article" date="2011" name="Nat. Biotechnol.">
        <title>The genomic sequence of the Chinese hamster ovary (CHO)-K1 cell line.</title>
        <authorList>
            <person name="Xu X."/>
            <person name="Nagarajan H."/>
            <person name="Lewis N.E."/>
            <person name="Pan S."/>
            <person name="Cai Z."/>
            <person name="Liu X."/>
            <person name="Chen W."/>
            <person name="Xie M."/>
            <person name="Wang W."/>
            <person name="Hammond S."/>
            <person name="Andersen M.R."/>
            <person name="Neff N."/>
            <person name="Passarelli B."/>
            <person name="Koh W."/>
            <person name="Fan H.C."/>
            <person name="Wang J."/>
            <person name="Gui Y."/>
            <person name="Lee K.H."/>
            <person name="Betenbaugh M.J."/>
            <person name="Quake S.R."/>
            <person name="Famili I."/>
            <person name="Palsson B.O."/>
            <person name="Wang J."/>
        </authorList>
    </citation>
    <scope>NUCLEOTIDE SEQUENCE [LARGE SCALE GENOMIC DNA]</scope>
    <source>
        <strain evidence="3">CHO K1 cell line</strain>
    </source>
</reference>
<proteinExistence type="predicted"/>
<protein>
    <submittedName>
        <fullName evidence="2">Uncharacterized protein</fullName>
    </submittedName>
</protein>
<dbReference type="AlphaFoldDB" id="G3HXI2"/>
<feature type="region of interest" description="Disordered" evidence="1">
    <location>
        <begin position="36"/>
        <end position="59"/>
    </location>
</feature>
<gene>
    <name evidence="2" type="ORF">I79_015705</name>
</gene>
<accession>G3HXI2</accession>
<dbReference type="EMBL" id="JH000876">
    <property type="protein sequence ID" value="EGW03511.1"/>
    <property type="molecule type" value="Genomic_DNA"/>
</dbReference>
<evidence type="ECO:0000313" key="3">
    <source>
        <dbReference type="Proteomes" id="UP000001075"/>
    </source>
</evidence>
<dbReference type="InParanoid" id="G3HXI2"/>